<dbReference type="Proteomes" id="UP000034207">
    <property type="component" value="Unassembled WGS sequence"/>
</dbReference>
<accession>A0A0G0PZC9</accession>
<reference evidence="1 2" key="1">
    <citation type="journal article" date="2015" name="Nature">
        <title>rRNA introns, odd ribosomes, and small enigmatic genomes across a large radiation of phyla.</title>
        <authorList>
            <person name="Brown C.T."/>
            <person name="Hug L.A."/>
            <person name="Thomas B.C."/>
            <person name="Sharon I."/>
            <person name="Castelle C.J."/>
            <person name="Singh A."/>
            <person name="Wilkins M.J."/>
            <person name="Williams K.H."/>
            <person name="Banfield J.F."/>
        </authorList>
    </citation>
    <scope>NUCLEOTIDE SEQUENCE [LARGE SCALE GENOMIC DNA]</scope>
</reference>
<name>A0A0G0PZC9_UNCC2</name>
<proteinExistence type="predicted"/>
<gene>
    <name evidence="1" type="ORF">UT18_C0007G0022</name>
</gene>
<sequence>MVEEKWLDLLDNINEKFEILKKEKEEMEFKDDIGHGSKGTVEKIFFKTPIGELKLERTTKPMIIDKKVHYNRTSGTGGKVEYILSDTEKTSKVTAFKKDDFGNWEEINLPGGNLSF</sequence>
<evidence type="ECO:0000313" key="1">
    <source>
        <dbReference type="EMBL" id="KKQ94766.1"/>
    </source>
</evidence>
<evidence type="ECO:0000313" key="2">
    <source>
        <dbReference type="Proteomes" id="UP000034207"/>
    </source>
</evidence>
<protein>
    <submittedName>
        <fullName evidence="1">Uncharacterized protein</fullName>
    </submittedName>
</protein>
<organism evidence="1 2">
    <name type="scientific">candidate division CPR2 bacterium GW2011_GWC2_39_10</name>
    <dbReference type="NCBI Taxonomy" id="1618345"/>
    <lineage>
        <taxon>Bacteria</taxon>
        <taxon>Bacteria division CPR2</taxon>
    </lineage>
</organism>
<dbReference type="STRING" id="1618345.UT18_C0007G0022"/>
<dbReference type="AlphaFoldDB" id="A0A0G0PZC9"/>
<dbReference type="EMBL" id="LBVV01000007">
    <property type="protein sequence ID" value="KKQ94766.1"/>
    <property type="molecule type" value="Genomic_DNA"/>
</dbReference>
<comment type="caution">
    <text evidence="1">The sequence shown here is derived from an EMBL/GenBank/DDBJ whole genome shotgun (WGS) entry which is preliminary data.</text>
</comment>